<dbReference type="GO" id="GO:0007018">
    <property type="term" value="P:microtubule-based movement"/>
    <property type="evidence" value="ECO:0007669"/>
    <property type="project" value="InterPro"/>
</dbReference>
<keyword evidence="3" id="KW-1185">Reference proteome</keyword>
<name>A0AAV2IMU5_LYMST</name>
<sequence length="68" mass="7900">DHANSRFRLWITSEAHNSFSIGLLQVSIKFTNDPPQGIKAGLKRTYSSFSQEFIDIFNIPQWRPLLYT</sequence>
<dbReference type="GO" id="GO:0045505">
    <property type="term" value="F:dynein intermediate chain binding"/>
    <property type="evidence" value="ECO:0007669"/>
    <property type="project" value="InterPro"/>
</dbReference>
<feature type="non-terminal residue" evidence="2">
    <location>
        <position position="68"/>
    </location>
</feature>
<dbReference type="GO" id="GO:0005858">
    <property type="term" value="C:axonemal dynein complex"/>
    <property type="evidence" value="ECO:0007669"/>
    <property type="project" value="TreeGrafter"/>
</dbReference>
<comment type="caution">
    <text evidence="2">The sequence shown here is derived from an EMBL/GenBank/DDBJ whole genome shotgun (WGS) entry which is preliminary data.</text>
</comment>
<evidence type="ECO:0000313" key="2">
    <source>
        <dbReference type="EMBL" id="CAL1547780.1"/>
    </source>
</evidence>
<reference evidence="2 3" key="1">
    <citation type="submission" date="2024-04" db="EMBL/GenBank/DDBJ databases">
        <authorList>
            <consortium name="Genoscope - CEA"/>
            <person name="William W."/>
        </authorList>
    </citation>
    <scope>NUCLEOTIDE SEQUENCE [LARGE SCALE GENOMIC DNA]</scope>
</reference>
<dbReference type="AlphaFoldDB" id="A0AAV2IMU5"/>
<dbReference type="InterPro" id="IPR026983">
    <property type="entry name" value="DHC"/>
</dbReference>
<dbReference type="InterPro" id="IPR027417">
    <property type="entry name" value="P-loop_NTPase"/>
</dbReference>
<evidence type="ECO:0000313" key="3">
    <source>
        <dbReference type="Proteomes" id="UP001497497"/>
    </source>
</evidence>
<accession>A0AAV2IMU5</accession>
<dbReference type="Gene3D" id="3.40.50.300">
    <property type="entry name" value="P-loop containing nucleotide triphosphate hydrolases"/>
    <property type="match status" value="1"/>
</dbReference>
<evidence type="ECO:0000256" key="1">
    <source>
        <dbReference type="ARBA" id="ARBA00008887"/>
    </source>
</evidence>
<dbReference type="EMBL" id="CAXITT010001066">
    <property type="protein sequence ID" value="CAL1547780.1"/>
    <property type="molecule type" value="Genomic_DNA"/>
</dbReference>
<dbReference type="PANTHER" id="PTHR46532">
    <property type="entry name" value="MALE FERTILITY FACTOR KL5"/>
    <property type="match status" value="1"/>
</dbReference>
<dbReference type="Proteomes" id="UP001497497">
    <property type="component" value="Unassembled WGS sequence"/>
</dbReference>
<protein>
    <submittedName>
        <fullName evidence="2">Uncharacterized protein</fullName>
    </submittedName>
</protein>
<dbReference type="GO" id="GO:0051959">
    <property type="term" value="F:dynein light intermediate chain binding"/>
    <property type="evidence" value="ECO:0007669"/>
    <property type="project" value="InterPro"/>
</dbReference>
<comment type="similarity">
    <text evidence="1">Belongs to the dynein heavy chain family.</text>
</comment>
<feature type="non-terminal residue" evidence="2">
    <location>
        <position position="1"/>
    </location>
</feature>
<dbReference type="PANTHER" id="PTHR46532:SF4">
    <property type="entry name" value="AAA+ ATPASE DOMAIN-CONTAINING PROTEIN"/>
    <property type="match status" value="1"/>
</dbReference>
<organism evidence="2 3">
    <name type="scientific">Lymnaea stagnalis</name>
    <name type="common">Great pond snail</name>
    <name type="synonym">Helix stagnalis</name>
    <dbReference type="NCBI Taxonomy" id="6523"/>
    <lineage>
        <taxon>Eukaryota</taxon>
        <taxon>Metazoa</taxon>
        <taxon>Spiralia</taxon>
        <taxon>Lophotrochozoa</taxon>
        <taxon>Mollusca</taxon>
        <taxon>Gastropoda</taxon>
        <taxon>Heterobranchia</taxon>
        <taxon>Euthyneura</taxon>
        <taxon>Panpulmonata</taxon>
        <taxon>Hygrophila</taxon>
        <taxon>Lymnaeoidea</taxon>
        <taxon>Lymnaeidae</taxon>
        <taxon>Lymnaea</taxon>
    </lineage>
</organism>
<proteinExistence type="inferred from homology"/>
<gene>
    <name evidence="2" type="ORF">GSLYS_00021097001</name>
</gene>